<dbReference type="EMBL" id="FP475956">
    <property type="protein sequence ID" value="CAZ86797.1"/>
    <property type="molecule type" value="Genomic_DNA"/>
</dbReference>
<feature type="region of interest" description="Disordered" evidence="1">
    <location>
        <begin position="46"/>
        <end position="65"/>
    </location>
</feature>
<proteinExistence type="predicted"/>
<organism evidence="2 3">
    <name type="scientific">Thiomonas arsenitoxydans (strain DSM 22701 / CIP 110005 / 3As)</name>
    <dbReference type="NCBI Taxonomy" id="426114"/>
    <lineage>
        <taxon>Bacteria</taxon>
        <taxon>Pseudomonadati</taxon>
        <taxon>Pseudomonadota</taxon>
        <taxon>Betaproteobacteria</taxon>
        <taxon>Burkholderiales</taxon>
        <taxon>Thiomonas</taxon>
    </lineage>
</organism>
<name>D6CVL3_THIA3</name>
<evidence type="ECO:0000313" key="3">
    <source>
        <dbReference type="Proteomes" id="UP000002372"/>
    </source>
</evidence>
<evidence type="ECO:0000313" key="2">
    <source>
        <dbReference type="EMBL" id="CAZ86797.1"/>
    </source>
</evidence>
<dbReference type="HOGENOM" id="CLU_2848447_0_0_4"/>
<reference evidence="3" key="2">
    <citation type="journal article" date="2010" name="PLoS Genet.">
        <title>Structure, function, and evolution of the Thiomonas spp. genome.</title>
        <authorList>
            <person name="Arsene-Ploetze F."/>
            <person name="Koechler S."/>
            <person name="Marchal M."/>
            <person name="Coppee J.Y."/>
            <person name="Chandler M."/>
            <person name="Bonnefoy V."/>
            <person name="Brochier-Armanet C."/>
            <person name="Barakat M."/>
            <person name="Barbe V."/>
            <person name="Battaglia-Brunet F."/>
            <person name="Bruneel O."/>
            <person name="Bryan C.G."/>
            <person name="Cleiss-Arnold J."/>
            <person name="Cruveiller S."/>
            <person name="Erhardt M."/>
            <person name="Heinrich-Salmeron A."/>
            <person name="Hommais F."/>
            <person name="Joulian C."/>
            <person name="Krin E."/>
            <person name="Lieutaud A."/>
            <person name="Lievremont D."/>
            <person name="Michel C."/>
            <person name="Muller D."/>
            <person name="Ortet P."/>
            <person name="Proux C."/>
            <person name="Siguier P."/>
            <person name="Roche D."/>
            <person name="Rouy Z."/>
            <person name="Salvignol G."/>
            <person name="Slyemi D."/>
            <person name="Talla E."/>
            <person name="Weiss S."/>
            <person name="Weissenbach J."/>
            <person name="Medigue C."/>
            <person name="Bertin P.N."/>
        </authorList>
    </citation>
    <scope>NUCLEOTIDE SEQUENCE [LARGE SCALE GENOMIC DNA]</scope>
    <source>
        <strain evidence="3">DSM 22701 / CIP 110005 / 3As</strain>
    </source>
</reference>
<dbReference type="Proteomes" id="UP000002372">
    <property type="component" value="Chromosome"/>
</dbReference>
<dbReference type="AlphaFoldDB" id="D6CVL3"/>
<evidence type="ECO:0000256" key="1">
    <source>
        <dbReference type="SAM" id="MobiDB-lite"/>
    </source>
</evidence>
<reference key="1">
    <citation type="submission" date="2009-07" db="EMBL/GenBank/DDBJ databases">
        <authorList>
            <person name="Genoscope - CEA"/>
        </authorList>
    </citation>
    <scope>NUCLEOTIDE SEQUENCE</scope>
    <source>
        <strain>3As</strain>
    </source>
</reference>
<sequence length="65" mass="7104">MICQIQCATAPRQNQAHSRSLHRVFADSRQNVQMFTLEGSHFAGHSEADALHETKKSPRPCGGGA</sequence>
<gene>
    <name evidence="2" type="ordered locus">THI_0033</name>
</gene>
<accession>D6CVL3</accession>
<protein>
    <submittedName>
        <fullName evidence="2">Uncharacterized protein</fullName>
    </submittedName>
</protein>
<feature type="compositionally biased region" description="Basic and acidic residues" evidence="1">
    <location>
        <begin position="46"/>
        <end position="56"/>
    </location>
</feature>
<dbReference type="KEGG" id="thi:THI_0033"/>